<dbReference type="Proteomes" id="UP000775872">
    <property type="component" value="Unassembled WGS sequence"/>
</dbReference>
<comment type="caution">
    <text evidence="1">The sequence shown here is derived from an EMBL/GenBank/DDBJ whole genome shotgun (WGS) entry which is preliminary data.</text>
</comment>
<gene>
    <name evidence="1" type="ORF">CSOL1703_00000892</name>
</gene>
<name>A0A9N9Z4J8_9HYPO</name>
<protein>
    <submittedName>
        <fullName evidence="1">Uncharacterized protein</fullName>
    </submittedName>
</protein>
<dbReference type="EMBL" id="CABFOC020000035">
    <property type="protein sequence ID" value="CAH0048942.1"/>
    <property type="molecule type" value="Genomic_DNA"/>
</dbReference>
<keyword evidence="2" id="KW-1185">Reference proteome</keyword>
<reference evidence="2" key="1">
    <citation type="submission" date="2019-06" db="EMBL/GenBank/DDBJ databases">
        <authorList>
            <person name="Broberg M."/>
        </authorList>
    </citation>
    <scope>NUCLEOTIDE SEQUENCE [LARGE SCALE GENOMIC DNA]</scope>
</reference>
<accession>A0A9N9Z4J8</accession>
<sequence length="111" mass="12781">MACGHTLDHTRRVPNCPCKDSDPSHANIVEWRYIPGTCADCHHGPARFQENRENYERHRALIIRCYIKAKELGDKENMAILERLVHERTVQLMRENSRTLRGAEGGSSINQ</sequence>
<organism evidence="1 2">
    <name type="scientific">Clonostachys solani</name>
    <dbReference type="NCBI Taxonomy" id="160281"/>
    <lineage>
        <taxon>Eukaryota</taxon>
        <taxon>Fungi</taxon>
        <taxon>Dikarya</taxon>
        <taxon>Ascomycota</taxon>
        <taxon>Pezizomycotina</taxon>
        <taxon>Sordariomycetes</taxon>
        <taxon>Hypocreomycetidae</taxon>
        <taxon>Hypocreales</taxon>
        <taxon>Bionectriaceae</taxon>
        <taxon>Clonostachys</taxon>
    </lineage>
</organism>
<evidence type="ECO:0000313" key="2">
    <source>
        <dbReference type="Proteomes" id="UP000775872"/>
    </source>
</evidence>
<dbReference type="OrthoDB" id="5130047at2759"/>
<proteinExistence type="predicted"/>
<evidence type="ECO:0000313" key="1">
    <source>
        <dbReference type="EMBL" id="CAH0048942.1"/>
    </source>
</evidence>
<reference evidence="1 2" key="2">
    <citation type="submission" date="2021-10" db="EMBL/GenBank/DDBJ databases">
        <authorList>
            <person name="Piombo E."/>
        </authorList>
    </citation>
    <scope>NUCLEOTIDE SEQUENCE [LARGE SCALE GENOMIC DNA]</scope>
</reference>
<dbReference type="AlphaFoldDB" id="A0A9N9Z4J8"/>